<name>A0A0F3GPL0_9BACT</name>
<keyword evidence="8" id="KW-1185">Reference proteome</keyword>
<comment type="caution">
    <text evidence="7">The sequence shown here is derived from an EMBL/GenBank/DDBJ whole genome shotgun (WGS) entry which is preliminary data.</text>
</comment>
<evidence type="ECO:0000256" key="1">
    <source>
        <dbReference type="ARBA" id="ARBA00022500"/>
    </source>
</evidence>
<evidence type="ECO:0000313" key="7">
    <source>
        <dbReference type="EMBL" id="KJU83865.1"/>
    </source>
</evidence>
<dbReference type="Pfam" id="PF00015">
    <property type="entry name" value="MCPsignal"/>
    <property type="match status" value="1"/>
</dbReference>
<dbReference type="PANTHER" id="PTHR43531:SF11">
    <property type="entry name" value="METHYL-ACCEPTING CHEMOTAXIS PROTEIN 3"/>
    <property type="match status" value="1"/>
</dbReference>
<dbReference type="GO" id="GO:0005886">
    <property type="term" value="C:plasma membrane"/>
    <property type="evidence" value="ECO:0007669"/>
    <property type="project" value="TreeGrafter"/>
</dbReference>
<dbReference type="CDD" id="cd06225">
    <property type="entry name" value="HAMP"/>
    <property type="match status" value="1"/>
</dbReference>
<evidence type="ECO:0000313" key="8">
    <source>
        <dbReference type="Proteomes" id="UP000033423"/>
    </source>
</evidence>
<sequence length="530" mass="58150">MNAQYYHVFSFLYSYSLTQNTKKGVAVMFIRKLPLKVKLYGSYVALFTMFALFAVYICGELVELNNDLINYKETERQLKDAKSIQLYIANIWQFFTDAALTKDANVIEKEARPNYDKAMSALSKMKSKMKHEQDKLNLMETNFKEMWAVGNKMFTAYKESQEQGDVVMDEYDKACDRAIETLGNFVDTMENHGQKQADEMQEMTLNMIKYTIIVAAIVFILSITLSIIISGSIMGPLKEAVQLTGLMAEGDMQKRLTVESTDELAQLMIVINILADKLCGFIDTVKTVASSVAESSSVIKISSENVSTAATQQAASIQQASAATEEMVSNIKKNSVNASETEVISMKIVNEANQSGMVVMETTDAMKEIASKILIIEEISRQTNLLALNAAIEAARAGEQGKGFAVVASEVRKLAERSQSASIEIGNLSSKSIQVAEKAVNMIKSLVPSIKQMVNLIHGISVSTNEQSHGADQINKAVNALDITIQSNAAASEELAAAASELYESSKKLLEALGFGVCKTSDGHLKIEHT</sequence>
<proteinExistence type="inferred from homology"/>
<dbReference type="GO" id="GO:0007165">
    <property type="term" value="P:signal transduction"/>
    <property type="evidence" value="ECO:0007669"/>
    <property type="project" value="UniProtKB-KW"/>
</dbReference>
<evidence type="ECO:0000256" key="3">
    <source>
        <dbReference type="PROSITE-ProRule" id="PRU00284"/>
    </source>
</evidence>
<keyword evidence="4" id="KW-0472">Membrane</keyword>
<dbReference type="GO" id="GO:0004888">
    <property type="term" value="F:transmembrane signaling receptor activity"/>
    <property type="evidence" value="ECO:0007669"/>
    <property type="project" value="InterPro"/>
</dbReference>
<dbReference type="PROSITE" id="PS50111">
    <property type="entry name" value="CHEMOTAXIS_TRANSDUC_2"/>
    <property type="match status" value="1"/>
</dbReference>
<dbReference type="GO" id="GO:0006935">
    <property type="term" value="P:chemotaxis"/>
    <property type="evidence" value="ECO:0007669"/>
    <property type="project" value="UniProtKB-KW"/>
</dbReference>
<evidence type="ECO:0000256" key="2">
    <source>
        <dbReference type="ARBA" id="ARBA00029447"/>
    </source>
</evidence>
<dbReference type="EMBL" id="LACI01001702">
    <property type="protein sequence ID" value="KJU83865.1"/>
    <property type="molecule type" value="Genomic_DNA"/>
</dbReference>
<feature type="domain" description="HAMP" evidence="6">
    <location>
        <begin position="231"/>
        <end position="283"/>
    </location>
</feature>
<keyword evidence="1" id="KW-0145">Chemotaxis</keyword>
<dbReference type="InterPro" id="IPR004089">
    <property type="entry name" value="MCPsignal_dom"/>
</dbReference>
<dbReference type="SMART" id="SM00304">
    <property type="entry name" value="HAMP"/>
    <property type="match status" value="1"/>
</dbReference>
<dbReference type="SMART" id="SM00283">
    <property type="entry name" value="MA"/>
    <property type="match status" value="1"/>
</dbReference>
<feature type="domain" description="Methyl-accepting transducer" evidence="5">
    <location>
        <begin position="288"/>
        <end position="503"/>
    </location>
</feature>
<accession>A0A0F3GPL0</accession>
<dbReference type="Proteomes" id="UP000033423">
    <property type="component" value="Unassembled WGS sequence"/>
</dbReference>
<dbReference type="InterPro" id="IPR004090">
    <property type="entry name" value="Chemotax_Me-accpt_rcpt"/>
</dbReference>
<keyword evidence="4" id="KW-1133">Transmembrane helix</keyword>
<keyword evidence="3" id="KW-0807">Transducer</keyword>
<feature type="transmembrane region" description="Helical" evidence="4">
    <location>
        <begin position="40"/>
        <end position="62"/>
    </location>
</feature>
<feature type="transmembrane region" description="Helical" evidence="4">
    <location>
        <begin position="210"/>
        <end position="234"/>
    </location>
</feature>
<evidence type="ECO:0000259" key="6">
    <source>
        <dbReference type="PROSITE" id="PS50885"/>
    </source>
</evidence>
<reference evidence="7 8" key="1">
    <citation type="submission" date="2015-02" db="EMBL/GenBank/DDBJ databases">
        <title>Single-cell genomics of uncultivated deep-branching MTB reveals a conserved set of magnetosome genes.</title>
        <authorList>
            <person name="Kolinko S."/>
            <person name="Richter M."/>
            <person name="Glockner F.O."/>
            <person name="Brachmann A."/>
            <person name="Schuler D."/>
        </authorList>
    </citation>
    <scope>NUCLEOTIDE SEQUENCE [LARGE SCALE GENOMIC DNA]</scope>
    <source>
        <strain evidence="7">TM-1</strain>
    </source>
</reference>
<evidence type="ECO:0000256" key="4">
    <source>
        <dbReference type="SAM" id="Phobius"/>
    </source>
</evidence>
<dbReference type="SUPFAM" id="SSF58104">
    <property type="entry name" value="Methyl-accepting chemotaxis protein (MCP) signaling domain"/>
    <property type="match status" value="1"/>
</dbReference>
<dbReference type="PROSITE" id="PS50885">
    <property type="entry name" value="HAMP"/>
    <property type="match status" value="1"/>
</dbReference>
<dbReference type="Pfam" id="PF00672">
    <property type="entry name" value="HAMP"/>
    <property type="match status" value="1"/>
</dbReference>
<keyword evidence="4" id="KW-0812">Transmembrane</keyword>
<dbReference type="InterPro" id="IPR003660">
    <property type="entry name" value="HAMP_dom"/>
</dbReference>
<dbReference type="PRINTS" id="PR00260">
    <property type="entry name" value="CHEMTRNSDUCR"/>
</dbReference>
<organism evidence="7 8">
    <name type="scientific">Candidatus Magnetobacterium bavaricum</name>
    <dbReference type="NCBI Taxonomy" id="29290"/>
    <lineage>
        <taxon>Bacteria</taxon>
        <taxon>Pseudomonadati</taxon>
        <taxon>Nitrospirota</taxon>
        <taxon>Thermodesulfovibrionia</taxon>
        <taxon>Thermodesulfovibrionales</taxon>
        <taxon>Candidatus Magnetobacteriaceae</taxon>
        <taxon>Candidatus Magnetobacterium</taxon>
    </lineage>
</organism>
<comment type="similarity">
    <text evidence="2">Belongs to the methyl-accepting chemotaxis (MCP) protein family.</text>
</comment>
<dbReference type="Gene3D" id="1.10.287.950">
    <property type="entry name" value="Methyl-accepting chemotaxis protein"/>
    <property type="match status" value="1"/>
</dbReference>
<evidence type="ECO:0000259" key="5">
    <source>
        <dbReference type="PROSITE" id="PS50111"/>
    </source>
</evidence>
<gene>
    <name evidence="7" type="ORF">MBAV_003953</name>
</gene>
<protein>
    <submittedName>
        <fullName evidence="7">Methyl-accepting chemotaxis sensory transducer</fullName>
    </submittedName>
</protein>
<dbReference type="InterPro" id="IPR051310">
    <property type="entry name" value="MCP_chemotaxis"/>
</dbReference>
<dbReference type="AlphaFoldDB" id="A0A0F3GPL0"/>
<dbReference type="PANTHER" id="PTHR43531">
    <property type="entry name" value="PROTEIN ICFG"/>
    <property type="match status" value="1"/>
</dbReference>